<reference evidence="2 3" key="1">
    <citation type="journal article" date="2023" name="Plants (Basel)">
        <title>Bridging the Gap: Combining Genomics and Transcriptomics Approaches to Understand Stylosanthes scabra, an Orphan Legume from the Brazilian Caatinga.</title>
        <authorList>
            <person name="Ferreira-Neto J.R.C."/>
            <person name="da Silva M.D."/>
            <person name="Binneck E."/>
            <person name="de Melo N.F."/>
            <person name="da Silva R.H."/>
            <person name="de Melo A.L.T.M."/>
            <person name="Pandolfi V."/>
            <person name="Bustamante F.O."/>
            <person name="Brasileiro-Vidal A.C."/>
            <person name="Benko-Iseppon A.M."/>
        </authorList>
    </citation>
    <scope>NUCLEOTIDE SEQUENCE [LARGE SCALE GENOMIC DNA]</scope>
    <source>
        <tissue evidence="2">Leaves</tissue>
    </source>
</reference>
<organism evidence="2 3">
    <name type="scientific">Stylosanthes scabra</name>
    <dbReference type="NCBI Taxonomy" id="79078"/>
    <lineage>
        <taxon>Eukaryota</taxon>
        <taxon>Viridiplantae</taxon>
        <taxon>Streptophyta</taxon>
        <taxon>Embryophyta</taxon>
        <taxon>Tracheophyta</taxon>
        <taxon>Spermatophyta</taxon>
        <taxon>Magnoliopsida</taxon>
        <taxon>eudicotyledons</taxon>
        <taxon>Gunneridae</taxon>
        <taxon>Pentapetalae</taxon>
        <taxon>rosids</taxon>
        <taxon>fabids</taxon>
        <taxon>Fabales</taxon>
        <taxon>Fabaceae</taxon>
        <taxon>Papilionoideae</taxon>
        <taxon>50 kb inversion clade</taxon>
        <taxon>dalbergioids sensu lato</taxon>
        <taxon>Dalbergieae</taxon>
        <taxon>Pterocarpus clade</taxon>
        <taxon>Stylosanthes</taxon>
    </lineage>
</organism>
<gene>
    <name evidence="2" type="ORF">PIB30_070244</name>
</gene>
<sequence length="207" mass="24509">MVSSSKKRRAGKQVVTDEEFDAQRFKTAFHQQFHNSYIASKDIIPYTRFNLEEGEFPEIEQQIELRGWKRLAKPKLKVGQSIIREFYANARINEDADEEQPHFQTFVRGEVVNFNMENIKAVLRLDEQLESDTNFRRRMIPANQDLENVIQDLCVRGSTWELGARNNPMYLKRRDLRPLARGWHEFIIHNILPTSNQLSFLGLWWTL</sequence>
<feature type="domain" description="Putative plant transposon protein" evidence="1">
    <location>
        <begin position="66"/>
        <end position="197"/>
    </location>
</feature>
<name>A0ABU6TPA0_9FABA</name>
<evidence type="ECO:0000313" key="3">
    <source>
        <dbReference type="Proteomes" id="UP001341840"/>
    </source>
</evidence>
<dbReference type="Proteomes" id="UP001341840">
    <property type="component" value="Unassembled WGS sequence"/>
</dbReference>
<evidence type="ECO:0000259" key="1">
    <source>
        <dbReference type="Pfam" id="PF20167"/>
    </source>
</evidence>
<evidence type="ECO:0000313" key="2">
    <source>
        <dbReference type="EMBL" id="MED6150214.1"/>
    </source>
</evidence>
<proteinExistence type="predicted"/>
<protein>
    <recommendedName>
        <fullName evidence="1">Putative plant transposon protein domain-containing protein</fullName>
    </recommendedName>
</protein>
<comment type="caution">
    <text evidence="2">The sequence shown here is derived from an EMBL/GenBank/DDBJ whole genome shotgun (WGS) entry which is preliminary data.</text>
</comment>
<dbReference type="InterPro" id="IPR046796">
    <property type="entry name" value="Transposase_32_dom"/>
</dbReference>
<dbReference type="Pfam" id="PF20167">
    <property type="entry name" value="Transposase_32"/>
    <property type="match status" value="1"/>
</dbReference>
<dbReference type="EMBL" id="JASCZI010091408">
    <property type="protein sequence ID" value="MED6150214.1"/>
    <property type="molecule type" value="Genomic_DNA"/>
</dbReference>
<keyword evidence="3" id="KW-1185">Reference proteome</keyword>
<accession>A0ABU6TPA0</accession>